<proteinExistence type="predicted"/>
<dbReference type="Proteomes" id="UP001431235">
    <property type="component" value="Unassembled WGS sequence"/>
</dbReference>
<protein>
    <submittedName>
        <fullName evidence="1">Uncharacterized protein</fullName>
    </submittedName>
</protein>
<name>A0ABT0SDS9_9GAMM</name>
<sequence length="134" mass="14809">MPPSDIPPAYAAGQRWHCEGRQPGERPTVLINRIDQHPLGGRIFHITLDGLQLRHRGLPGGVMTRLAHAPVTEQTFARSGMVYEGPHPAASDYRKGYDEWRRAFDAGNAGAFDISVAALLDTLEQQLAQRHPAH</sequence>
<reference evidence="1 2" key="1">
    <citation type="submission" date="2021-08" db="EMBL/GenBank/DDBJ databases">
        <title>Novel members of of the genus Stenotrophomonas from differernt environment.</title>
        <authorList>
            <person name="Deng Y."/>
        </authorList>
    </citation>
    <scope>NUCLEOTIDE SEQUENCE [LARGE SCALE GENOMIC DNA]</scope>
    <source>
        <strain evidence="1 2">CPCC 101365</strain>
    </source>
</reference>
<dbReference type="RefSeq" id="WP_250061559.1">
    <property type="nucleotide sequence ID" value="NZ_JAIKTS010000001.1"/>
</dbReference>
<gene>
    <name evidence="1" type="ORF">K5L01_02260</name>
</gene>
<comment type="caution">
    <text evidence="1">The sequence shown here is derived from an EMBL/GenBank/DDBJ whole genome shotgun (WGS) entry which is preliminary data.</text>
</comment>
<evidence type="ECO:0000313" key="1">
    <source>
        <dbReference type="EMBL" id="MCL7713485.1"/>
    </source>
</evidence>
<dbReference type="EMBL" id="JAIKTS010000001">
    <property type="protein sequence ID" value="MCL7713485.1"/>
    <property type="molecule type" value="Genomic_DNA"/>
</dbReference>
<organism evidence="1 2">
    <name type="scientific">Stenotrophomonas mori</name>
    <dbReference type="NCBI Taxonomy" id="2871096"/>
    <lineage>
        <taxon>Bacteria</taxon>
        <taxon>Pseudomonadati</taxon>
        <taxon>Pseudomonadota</taxon>
        <taxon>Gammaproteobacteria</taxon>
        <taxon>Lysobacterales</taxon>
        <taxon>Lysobacteraceae</taxon>
        <taxon>Stenotrophomonas</taxon>
    </lineage>
</organism>
<evidence type="ECO:0000313" key="2">
    <source>
        <dbReference type="Proteomes" id="UP001431235"/>
    </source>
</evidence>
<keyword evidence="2" id="KW-1185">Reference proteome</keyword>
<accession>A0ABT0SDS9</accession>